<evidence type="ECO:0000313" key="1">
    <source>
        <dbReference type="EMBL" id="MCD9643677.1"/>
    </source>
</evidence>
<keyword evidence="2" id="KW-1185">Reference proteome</keyword>
<evidence type="ECO:0000313" key="2">
    <source>
        <dbReference type="Proteomes" id="UP000823775"/>
    </source>
</evidence>
<proteinExistence type="predicted"/>
<protein>
    <submittedName>
        <fullName evidence="1">Uncharacterized protein</fullName>
    </submittedName>
</protein>
<dbReference type="Proteomes" id="UP000823775">
    <property type="component" value="Unassembled WGS sequence"/>
</dbReference>
<organism evidence="1 2">
    <name type="scientific">Datura stramonium</name>
    <name type="common">Jimsonweed</name>
    <name type="synonym">Common thornapple</name>
    <dbReference type="NCBI Taxonomy" id="4076"/>
    <lineage>
        <taxon>Eukaryota</taxon>
        <taxon>Viridiplantae</taxon>
        <taxon>Streptophyta</taxon>
        <taxon>Embryophyta</taxon>
        <taxon>Tracheophyta</taxon>
        <taxon>Spermatophyta</taxon>
        <taxon>Magnoliopsida</taxon>
        <taxon>eudicotyledons</taxon>
        <taxon>Gunneridae</taxon>
        <taxon>Pentapetalae</taxon>
        <taxon>asterids</taxon>
        <taxon>lamiids</taxon>
        <taxon>Solanales</taxon>
        <taxon>Solanaceae</taxon>
        <taxon>Solanoideae</taxon>
        <taxon>Datureae</taxon>
        <taxon>Datura</taxon>
    </lineage>
</organism>
<reference evidence="1 2" key="1">
    <citation type="journal article" date="2021" name="BMC Genomics">
        <title>Datura genome reveals duplications of psychoactive alkaloid biosynthetic genes and high mutation rate following tissue culture.</title>
        <authorList>
            <person name="Rajewski A."/>
            <person name="Carter-House D."/>
            <person name="Stajich J."/>
            <person name="Litt A."/>
        </authorList>
    </citation>
    <scope>NUCLEOTIDE SEQUENCE [LARGE SCALE GENOMIC DNA]</scope>
    <source>
        <strain evidence="1">AR-01</strain>
    </source>
</reference>
<feature type="non-terminal residue" evidence="1">
    <location>
        <position position="53"/>
    </location>
</feature>
<dbReference type="EMBL" id="JACEIK010003963">
    <property type="protein sequence ID" value="MCD9643677.1"/>
    <property type="molecule type" value="Genomic_DNA"/>
</dbReference>
<gene>
    <name evidence="1" type="ORF">HAX54_031324</name>
</gene>
<feature type="non-terminal residue" evidence="1">
    <location>
        <position position="1"/>
    </location>
</feature>
<comment type="caution">
    <text evidence="1">The sequence shown here is derived from an EMBL/GenBank/DDBJ whole genome shotgun (WGS) entry which is preliminary data.</text>
</comment>
<accession>A0ABS8VB38</accession>
<sequence>GFKPLLGSRVASVVRGSVSATRCLISGRLLVCSVFFYASASQQPFADSSCDSP</sequence>
<name>A0ABS8VB38_DATST</name>